<comment type="caution">
    <text evidence="1">The sequence shown here is derived from an EMBL/GenBank/DDBJ whole genome shotgun (WGS) entry which is preliminary data.</text>
</comment>
<reference evidence="1 2" key="1">
    <citation type="submission" date="2024-01" db="EMBL/GenBank/DDBJ databases">
        <title>A telomere-to-telomere, gap-free genome of sweet tea (Lithocarpus litseifolius).</title>
        <authorList>
            <person name="Zhou J."/>
        </authorList>
    </citation>
    <scope>NUCLEOTIDE SEQUENCE [LARGE SCALE GENOMIC DNA]</scope>
    <source>
        <strain evidence="1">Zhou-2022a</strain>
        <tissue evidence="1">Leaf</tissue>
    </source>
</reference>
<dbReference type="EMBL" id="JAZDWU010000002">
    <property type="protein sequence ID" value="KAL0011389.1"/>
    <property type="molecule type" value="Genomic_DNA"/>
</dbReference>
<accession>A0AAW2DMP5</accession>
<sequence>MNAYSKIKFLEFEVNQANVKVERITTKKLDSILSSQKPSTDKTKLGYIGEGSLSGEPRREMKFVLVKNVEKPKIEIPIIENKDIGLKSKAKGKSLPKNQRGP</sequence>
<protein>
    <submittedName>
        <fullName evidence="1">Uncharacterized protein</fullName>
    </submittedName>
</protein>
<keyword evidence="2" id="KW-1185">Reference proteome</keyword>
<gene>
    <name evidence="1" type="ORF">SO802_006497</name>
</gene>
<organism evidence="1 2">
    <name type="scientific">Lithocarpus litseifolius</name>
    <dbReference type="NCBI Taxonomy" id="425828"/>
    <lineage>
        <taxon>Eukaryota</taxon>
        <taxon>Viridiplantae</taxon>
        <taxon>Streptophyta</taxon>
        <taxon>Embryophyta</taxon>
        <taxon>Tracheophyta</taxon>
        <taxon>Spermatophyta</taxon>
        <taxon>Magnoliopsida</taxon>
        <taxon>eudicotyledons</taxon>
        <taxon>Gunneridae</taxon>
        <taxon>Pentapetalae</taxon>
        <taxon>rosids</taxon>
        <taxon>fabids</taxon>
        <taxon>Fagales</taxon>
        <taxon>Fagaceae</taxon>
        <taxon>Lithocarpus</taxon>
    </lineage>
</organism>
<dbReference type="Proteomes" id="UP001459277">
    <property type="component" value="Unassembled WGS sequence"/>
</dbReference>
<proteinExistence type="predicted"/>
<name>A0AAW2DMP5_9ROSI</name>
<evidence type="ECO:0000313" key="2">
    <source>
        <dbReference type="Proteomes" id="UP001459277"/>
    </source>
</evidence>
<dbReference type="AlphaFoldDB" id="A0AAW2DMP5"/>
<evidence type="ECO:0000313" key="1">
    <source>
        <dbReference type="EMBL" id="KAL0011389.1"/>
    </source>
</evidence>